<dbReference type="InterPro" id="IPR051788">
    <property type="entry name" value="MFS_Transporter"/>
</dbReference>
<name>A0A7W8A2N3_9ACTN</name>
<dbReference type="EMBL" id="JACHIN010000005">
    <property type="protein sequence ID" value="MBB5078388.1"/>
    <property type="molecule type" value="Genomic_DNA"/>
</dbReference>
<dbReference type="AlphaFoldDB" id="A0A7W8A2N3"/>
<sequence length="369" mass="36946">MPLSLFFLLDGVVFATWVVRIPSVKDHLGVSTGGLGVALMCMAIGTGLAMTVSGRLCLRYGTRRVILAAISLLSLALPVISPADTMVELCLALAVTGLCYGTLNIGLNSAAVEVERATRRPVMSVLHGLWSAGGLAGALLGGLLLGSLTTSQHFLLVSAFILLSTAVLARPLLRGTVPAVASTPGRGGPRTFRLAVALCGVLAVCAAFGEGAVADWSVLHLRDDLRAEADLAAYGFSAYSVAIAATRLAGSRLVARFGQSTVLVTGAVLAVCGGLAASWTGSVAVAFAGFVVVGCGLANVFPLAIAQAGALGGPAGVSLASSIGHAGMLGGPPLIGFLAEHVGLPAALSAIAVSSAAVVPLALYLRGAR</sequence>
<reference evidence="7 8" key="1">
    <citation type="submission" date="2020-08" db="EMBL/GenBank/DDBJ databases">
        <title>Genomic Encyclopedia of Type Strains, Phase IV (KMG-IV): sequencing the most valuable type-strain genomes for metagenomic binning, comparative biology and taxonomic classification.</title>
        <authorList>
            <person name="Goeker M."/>
        </authorList>
    </citation>
    <scope>NUCLEOTIDE SEQUENCE [LARGE SCALE GENOMIC DNA]</scope>
    <source>
        <strain evidence="7 8">DSM 45385</strain>
    </source>
</reference>
<gene>
    <name evidence="7" type="ORF">HNR40_003874</name>
</gene>
<protein>
    <submittedName>
        <fullName evidence="7">MFS family permease</fullName>
    </submittedName>
</protein>
<evidence type="ECO:0000256" key="2">
    <source>
        <dbReference type="ARBA" id="ARBA00022692"/>
    </source>
</evidence>
<evidence type="ECO:0000256" key="5">
    <source>
        <dbReference type="SAM" id="Phobius"/>
    </source>
</evidence>
<dbReference type="InterPro" id="IPR011701">
    <property type="entry name" value="MFS"/>
</dbReference>
<organism evidence="7 8">
    <name type="scientific">Nonomuraea endophytica</name>
    <dbReference type="NCBI Taxonomy" id="714136"/>
    <lineage>
        <taxon>Bacteria</taxon>
        <taxon>Bacillati</taxon>
        <taxon>Actinomycetota</taxon>
        <taxon>Actinomycetes</taxon>
        <taxon>Streptosporangiales</taxon>
        <taxon>Streptosporangiaceae</taxon>
        <taxon>Nonomuraea</taxon>
    </lineage>
</organism>
<proteinExistence type="predicted"/>
<feature type="transmembrane region" description="Helical" evidence="5">
    <location>
        <begin position="86"/>
        <end position="107"/>
    </location>
</feature>
<feature type="transmembrane region" description="Helical" evidence="5">
    <location>
        <begin position="31"/>
        <end position="52"/>
    </location>
</feature>
<evidence type="ECO:0000313" key="8">
    <source>
        <dbReference type="Proteomes" id="UP000568380"/>
    </source>
</evidence>
<evidence type="ECO:0000256" key="4">
    <source>
        <dbReference type="ARBA" id="ARBA00023136"/>
    </source>
</evidence>
<feature type="transmembrane region" description="Helical" evidence="5">
    <location>
        <begin position="261"/>
        <end position="279"/>
    </location>
</feature>
<feature type="domain" description="Major facilitator superfamily (MFS) profile" evidence="6">
    <location>
        <begin position="1"/>
        <end position="369"/>
    </location>
</feature>
<comment type="caution">
    <text evidence="7">The sequence shown here is derived from an EMBL/GenBank/DDBJ whole genome shotgun (WGS) entry which is preliminary data.</text>
</comment>
<dbReference type="GO" id="GO:0005886">
    <property type="term" value="C:plasma membrane"/>
    <property type="evidence" value="ECO:0007669"/>
    <property type="project" value="UniProtKB-SubCell"/>
</dbReference>
<feature type="transmembrane region" description="Helical" evidence="5">
    <location>
        <begin position="154"/>
        <end position="173"/>
    </location>
</feature>
<feature type="transmembrane region" description="Helical" evidence="5">
    <location>
        <begin position="194"/>
        <end position="219"/>
    </location>
</feature>
<evidence type="ECO:0000256" key="3">
    <source>
        <dbReference type="ARBA" id="ARBA00022989"/>
    </source>
</evidence>
<keyword evidence="2 5" id="KW-0812">Transmembrane</keyword>
<feature type="transmembrane region" description="Helical" evidence="5">
    <location>
        <begin position="128"/>
        <end position="148"/>
    </location>
</feature>
<keyword evidence="3 5" id="KW-1133">Transmembrane helix</keyword>
<evidence type="ECO:0000256" key="1">
    <source>
        <dbReference type="ARBA" id="ARBA00004651"/>
    </source>
</evidence>
<dbReference type="PANTHER" id="PTHR23514">
    <property type="entry name" value="BYPASS OF STOP CODON PROTEIN 6"/>
    <property type="match status" value="1"/>
</dbReference>
<dbReference type="Proteomes" id="UP000568380">
    <property type="component" value="Unassembled WGS sequence"/>
</dbReference>
<dbReference type="InterPro" id="IPR020846">
    <property type="entry name" value="MFS_dom"/>
</dbReference>
<comment type="subcellular location">
    <subcellularLocation>
        <location evidence="1">Cell membrane</location>
        <topology evidence="1">Multi-pass membrane protein</topology>
    </subcellularLocation>
</comment>
<keyword evidence="8" id="KW-1185">Reference proteome</keyword>
<dbReference type="RefSeq" id="WP_184963129.1">
    <property type="nucleotide sequence ID" value="NZ_JACHIN010000005.1"/>
</dbReference>
<feature type="transmembrane region" description="Helical" evidence="5">
    <location>
        <begin position="64"/>
        <end position="80"/>
    </location>
</feature>
<evidence type="ECO:0000259" key="6">
    <source>
        <dbReference type="PROSITE" id="PS50850"/>
    </source>
</evidence>
<feature type="transmembrane region" description="Helical" evidence="5">
    <location>
        <begin position="317"/>
        <end position="338"/>
    </location>
</feature>
<accession>A0A7W8A2N3</accession>
<keyword evidence="4 5" id="KW-0472">Membrane</keyword>
<evidence type="ECO:0000313" key="7">
    <source>
        <dbReference type="EMBL" id="MBB5078388.1"/>
    </source>
</evidence>
<dbReference type="Pfam" id="PF07690">
    <property type="entry name" value="MFS_1"/>
    <property type="match status" value="2"/>
</dbReference>
<dbReference type="SUPFAM" id="SSF103473">
    <property type="entry name" value="MFS general substrate transporter"/>
    <property type="match status" value="1"/>
</dbReference>
<feature type="transmembrane region" description="Helical" evidence="5">
    <location>
        <begin position="344"/>
        <end position="365"/>
    </location>
</feature>
<dbReference type="Gene3D" id="1.20.1250.20">
    <property type="entry name" value="MFS general substrate transporter like domains"/>
    <property type="match status" value="2"/>
</dbReference>
<feature type="transmembrane region" description="Helical" evidence="5">
    <location>
        <begin position="231"/>
        <end position="249"/>
    </location>
</feature>
<feature type="transmembrane region" description="Helical" evidence="5">
    <location>
        <begin position="285"/>
        <end position="305"/>
    </location>
</feature>
<dbReference type="PANTHER" id="PTHR23514:SF13">
    <property type="entry name" value="INNER MEMBRANE PROTEIN YBJJ"/>
    <property type="match status" value="1"/>
</dbReference>
<dbReference type="CDD" id="cd17393">
    <property type="entry name" value="MFS_MosC_like"/>
    <property type="match status" value="1"/>
</dbReference>
<dbReference type="PROSITE" id="PS50850">
    <property type="entry name" value="MFS"/>
    <property type="match status" value="1"/>
</dbReference>
<dbReference type="InterPro" id="IPR036259">
    <property type="entry name" value="MFS_trans_sf"/>
</dbReference>
<dbReference type="GO" id="GO:0022857">
    <property type="term" value="F:transmembrane transporter activity"/>
    <property type="evidence" value="ECO:0007669"/>
    <property type="project" value="InterPro"/>
</dbReference>